<name>A0ABP8CWJ3_9ACTN</name>
<keyword evidence="4" id="KW-1185">Reference proteome</keyword>
<evidence type="ECO:0000313" key="4">
    <source>
        <dbReference type="Proteomes" id="UP001500620"/>
    </source>
</evidence>
<comment type="caution">
    <text evidence="3">The sequence shown here is derived from an EMBL/GenBank/DDBJ whole genome shotgun (WGS) entry which is preliminary data.</text>
</comment>
<feature type="region of interest" description="Disordered" evidence="1">
    <location>
        <begin position="120"/>
        <end position="142"/>
    </location>
</feature>
<dbReference type="Proteomes" id="UP001500620">
    <property type="component" value="Unassembled WGS sequence"/>
</dbReference>
<feature type="compositionally biased region" description="Polar residues" evidence="1">
    <location>
        <begin position="25"/>
        <end position="35"/>
    </location>
</feature>
<accession>A0ABP8CWJ3</accession>
<evidence type="ECO:0000313" key="3">
    <source>
        <dbReference type="EMBL" id="GAA4244288.1"/>
    </source>
</evidence>
<keyword evidence="2" id="KW-0732">Signal</keyword>
<evidence type="ECO:0000256" key="1">
    <source>
        <dbReference type="SAM" id="MobiDB-lite"/>
    </source>
</evidence>
<feature type="compositionally biased region" description="Polar residues" evidence="1">
    <location>
        <begin position="44"/>
        <end position="54"/>
    </location>
</feature>
<feature type="chain" id="PRO_5045707388" description="DUF5666 domain-containing protein" evidence="2">
    <location>
        <begin position="21"/>
        <end position="142"/>
    </location>
</feature>
<reference evidence="4" key="1">
    <citation type="journal article" date="2019" name="Int. J. Syst. Evol. Microbiol.">
        <title>The Global Catalogue of Microorganisms (GCM) 10K type strain sequencing project: providing services to taxonomists for standard genome sequencing and annotation.</title>
        <authorList>
            <consortium name="The Broad Institute Genomics Platform"/>
            <consortium name="The Broad Institute Genome Sequencing Center for Infectious Disease"/>
            <person name="Wu L."/>
            <person name="Ma J."/>
        </authorList>
    </citation>
    <scope>NUCLEOTIDE SEQUENCE [LARGE SCALE GENOMIC DNA]</scope>
    <source>
        <strain evidence="4">JCM 17441</strain>
    </source>
</reference>
<dbReference type="PROSITE" id="PS51257">
    <property type="entry name" value="PROKAR_LIPOPROTEIN"/>
    <property type="match status" value="1"/>
</dbReference>
<feature type="signal peptide" evidence="2">
    <location>
        <begin position="1"/>
        <end position="20"/>
    </location>
</feature>
<sequence length="142" mass="14536">MGMKAPLGLLLAVAVLTGCAAKTDQIAQPSPSAEKSGQIAPTGGVTNKATNEATISVPPKAPKTTKVEPPVDDFQQVKAEGKVRVTGTCTELVTDQLTWTLIGPAAANLRDGQRARVVGVPDPNRETGCPGSPLLVSLASPQ</sequence>
<evidence type="ECO:0008006" key="5">
    <source>
        <dbReference type="Google" id="ProtNLM"/>
    </source>
</evidence>
<feature type="region of interest" description="Disordered" evidence="1">
    <location>
        <begin position="24"/>
        <end position="69"/>
    </location>
</feature>
<dbReference type="EMBL" id="BAABAT010000001">
    <property type="protein sequence ID" value="GAA4244288.1"/>
    <property type="molecule type" value="Genomic_DNA"/>
</dbReference>
<proteinExistence type="predicted"/>
<evidence type="ECO:0000256" key="2">
    <source>
        <dbReference type="SAM" id="SignalP"/>
    </source>
</evidence>
<protein>
    <recommendedName>
        <fullName evidence="5">DUF5666 domain-containing protein</fullName>
    </recommendedName>
</protein>
<organism evidence="3 4">
    <name type="scientific">Dactylosporangium darangshiense</name>
    <dbReference type="NCBI Taxonomy" id="579108"/>
    <lineage>
        <taxon>Bacteria</taxon>
        <taxon>Bacillati</taxon>
        <taxon>Actinomycetota</taxon>
        <taxon>Actinomycetes</taxon>
        <taxon>Micromonosporales</taxon>
        <taxon>Micromonosporaceae</taxon>
        <taxon>Dactylosporangium</taxon>
    </lineage>
</organism>
<gene>
    <name evidence="3" type="ORF">GCM10022255_006780</name>
</gene>
<dbReference type="RefSeq" id="WP_345120973.1">
    <property type="nucleotide sequence ID" value="NZ_BAABAT010000001.1"/>
</dbReference>